<feature type="transmembrane region" description="Helical" evidence="7">
    <location>
        <begin position="38"/>
        <end position="56"/>
    </location>
</feature>
<keyword evidence="2" id="KW-1003">Cell membrane</keyword>
<feature type="region of interest" description="Disordered" evidence="6">
    <location>
        <begin position="89"/>
        <end position="109"/>
    </location>
</feature>
<organism evidence="9">
    <name type="scientific">freshwater metagenome</name>
    <dbReference type="NCBI Taxonomy" id="449393"/>
    <lineage>
        <taxon>unclassified sequences</taxon>
        <taxon>metagenomes</taxon>
        <taxon>ecological metagenomes</taxon>
    </lineage>
</organism>
<feature type="domain" description="Cardiolipin synthase N-terminal" evidence="8">
    <location>
        <begin position="13"/>
        <end position="58"/>
    </location>
</feature>
<evidence type="ECO:0000313" key="10">
    <source>
        <dbReference type="EMBL" id="CAB4611057.1"/>
    </source>
</evidence>
<evidence type="ECO:0000256" key="2">
    <source>
        <dbReference type="ARBA" id="ARBA00022475"/>
    </source>
</evidence>
<comment type="subcellular location">
    <subcellularLocation>
        <location evidence="1">Cell membrane</location>
        <topology evidence="1">Multi-pass membrane protein</topology>
    </subcellularLocation>
</comment>
<keyword evidence="3 7" id="KW-0812">Transmembrane</keyword>
<keyword evidence="5 7" id="KW-0472">Membrane</keyword>
<dbReference type="AlphaFoldDB" id="A0A6J6B5M9"/>
<proteinExistence type="predicted"/>
<dbReference type="Pfam" id="PF13396">
    <property type="entry name" value="PLDc_N"/>
    <property type="match status" value="1"/>
</dbReference>
<dbReference type="EMBL" id="CAEZUW010000050">
    <property type="protein sequence ID" value="CAB4611057.1"/>
    <property type="molecule type" value="Genomic_DNA"/>
</dbReference>
<evidence type="ECO:0000256" key="5">
    <source>
        <dbReference type="ARBA" id="ARBA00023136"/>
    </source>
</evidence>
<gene>
    <name evidence="9" type="ORF">UFOPK1410_00322</name>
    <name evidence="10" type="ORF">UFOPK1855_00421</name>
</gene>
<evidence type="ECO:0000256" key="1">
    <source>
        <dbReference type="ARBA" id="ARBA00004651"/>
    </source>
</evidence>
<dbReference type="InterPro" id="IPR027379">
    <property type="entry name" value="CLS_N"/>
</dbReference>
<evidence type="ECO:0000256" key="7">
    <source>
        <dbReference type="SAM" id="Phobius"/>
    </source>
</evidence>
<evidence type="ECO:0000259" key="8">
    <source>
        <dbReference type="Pfam" id="PF13396"/>
    </source>
</evidence>
<keyword evidence="4 7" id="KW-1133">Transmembrane helix</keyword>
<protein>
    <submittedName>
        <fullName evidence="9">Unannotated protein</fullName>
    </submittedName>
</protein>
<feature type="compositionally biased region" description="Basic and acidic residues" evidence="6">
    <location>
        <begin position="89"/>
        <end position="103"/>
    </location>
</feature>
<evidence type="ECO:0000256" key="3">
    <source>
        <dbReference type="ARBA" id="ARBA00022692"/>
    </source>
</evidence>
<dbReference type="GO" id="GO:0005886">
    <property type="term" value="C:plasma membrane"/>
    <property type="evidence" value="ECO:0007669"/>
    <property type="project" value="UniProtKB-SubCell"/>
</dbReference>
<evidence type="ECO:0000256" key="6">
    <source>
        <dbReference type="SAM" id="MobiDB-lite"/>
    </source>
</evidence>
<sequence>MRYLLFAIGITAIFTIFTTVFAISAKPNEVRLLPKWLWVVLCLIVPIIGGLLYITIGRPVSKPGFTASGTRMVAPDDDPDFLRNLRDRLAKNDDEDGDQKPKGGDLPNV</sequence>
<accession>A0A6J6B5M9</accession>
<reference evidence="9" key="1">
    <citation type="submission" date="2020-05" db="EMBL/GenBank/DDBJ databases">
        <authorList>
            <person name="Chiriac C."/>
            <person name="Salcher M."/>
            <person name="Ghai R."/>
            <person name="Kavagutti S V."/>
        </authorList>
    </citation>
    <scope>NUCLEOTIDE SEQUENCE</scope>
</reference>
<name>A0A6J6B5M9_9ZZZZ</name>
<dbReference type="EMBL" id="CAEZSH010000022">
    <property type="protein sequence ID" value="CAB4533997.1"/>
    <property type="molecule type" value="Genomic_DNA"/>
</dbReference>
<evidence type="ECO:0000256" key="4">
    <source>
        <dbReference type="ARBA" id="ARBA00022989"/>
    </source>
</evidence>
<evidence type="ECO:0000313" key="9">
    <source>
        <dbReference type="EMBL" id="CAB4533997.1"/>
    </source>
</evidence>